<dbReference type="OrthoDB" id="651281at2"/>
<evidence type="ECO:0008006" key="3">
    <source>
        <dbReference type="Google" id="ProtNLM"/>
    </source>
</evidence>
<reference evidence="2" key="1">
    <citation type="submission" date="2016-10" db="EMBL/GenBank/DDBJ databases">
        <authorList>
            <person name="Varghese N."/>
            <person name="Submissions S."/>
        </authorList>
    </citation>
    <scope>NUCLEOTIDE SEQUENCE [LARGE SCALE GENOMIC DNA]</scope>
    <source>
        <strain evidence="2">CGMCC 1.3431</strain>
    </source>
</reference>
<evidence type="ECO:0000313" key="1">
    <source>
        <dbReference type="EMBL" id="SCW80046.1"/>
    </source>
</evidence>
<protein>
    <recommendedName>
        <fullName evidence="3">Sce7726 family protein</fullName>
    </recommendedName>
</protein>
<accession>A0A1G4TFF5</accession>
<dbReference type="EMBL" id="FMTS01000008">
    <property type="protein sequence ID" value="SCW80046.1"/>
    <property type="molecule type" value="Genomic_DNA"/>
</dbReference>
<evidence type="ECO:0000313" key="2">
    <source>
        <dbReference type="Proteomes" id="UP000199150"/>
    </source>
</evidence>
<dbReference type="NCBIfam" id="NF033832">
    <property type="entry name" value="sce7726_fam"/>
    <property type="match status" value="1"/>
</dbReference>
<dbReference type="AlphaFoldDB" id="A0A1G4TFF5"/>
<organism evidence="1 2">
    <name type="scientific">Asticcacaulis taihuensis</name>
    <dbReference type="NCBI Taxonomy" id="260084"/>
    <lineage>
        <taxon>Bacteria</taxon>
        <taxon>Pseudomonadati</taxon>
        <taxon>Pseudomonadota</taxon>
        <taxon>Alphaproteobacteria</taxon>
        <taxon>Caulobacterales</taxon>
        <taxon>Caulobacteraceae</taxon>
        <taxon>Asticcacaulis</taxon>
    </lineage>
</organism>
<proteinExistence type="predicted"/>
<name>A0A1G4TFF5_9CAUL</name>
<keyword evidence="2" id="KW-1185">Reference proteome</keyword>
<sequence>MAHNLTRIDEAALKAAVIDRLIATRHADDNSVIVTEMTVANWSRRADVVLANGKLWGFEIKSELDSLSRLKGQVETFTKYFEKFVLVLAERFVDEMLESIPEGVGLWSADKVGNLTQKIAPKQTQLSAESYISLMTATEIKKLLTCNGLKTEKGCHRMALVNEAIKLPIKDLSSAAREAVKNRYKERYHRFLSEKESKKTIKALSFLTRTPLKIPRQTHAPPAIVEIKDIPISHDNPYLVHAPSGPILKRKVD</sequence>
<dbReference type="Proteomes" id="UP000199150">
    <property type="component" value="Unassembled WGS sequence"/>
</dbReference>
<dbReference type="InterPro" id="IPR047729">
    <property type="entry name" value="Sce7726-like"/>
</dbReference>
<gene>
    <name evidence="1" type="ORF">SAMN02927928_3487</name>
</gene>